<evidence type="ECO:0008006" key="3">
    <source>
        <dbReference type="Google" id="ProtNLM"/>
    </source>
</evidence>
<sequence>MNKYALFAFNGNAMCFVHVLLNALDLKARGAEAVAVVIEGEAVKLIQELETSKNPLYMKAKEQGLIDCICKACSAKMGVLEFNETTGIPVTGDMSGHPSMADYLEKGYQIITF</sequence>
<proteinExistence type="predicted"/>
<dbReference type="RefSeq" id="WP_092589934.1">
    <property type="nucleotide sequence ID" value="NZ_FMWL01000004.1"/>
</dbReference>
<dbReference type="SUPFAM" id="SSF75169">
    <property type="entry name" value="DsrEFH-like"/>
    <property type="match status" value="1"/>
</dbReference>
<gene>
    <name evidence="1" type="ORF">SAMN03080599_01138</name>
</gene>
<dbReference type="AlphaFoldDB" id="A0A1G5RXY2"/>
<name>A0A1G5RXY2_9FIRM</name>
<dbReference type="OrthoDB" id="9807925at2"/>
<organism evidence="1 2">
    <name type="scientific">Acidaminobacter hydrogenoformans DSM 2784</name>
    <dbReference type="NCBI Taxonomy" id="1120920"/>
    <lineage>
        <taxon>Bacteria</taxon>
        <taxon>Bacillati</taxon>
        <taxon>Bacillota</taxon>
        <taxon>Clostridia</taxon>
        <taxon>Peptostreptococcales</taxon>
        <taxon>Acidaminobacteraceae</taxon>
        <taxon>Acidaminobacter</taxon>
    </lineage>
</organism>
<evidence type="ECO:0000313" key="2">
    <source>
        <dbReference type="Proteomes" id="UP000199208"/>
    </source>
</evidence>
<keyword evidence="2" id="KW-1185">Reference proteome</keyword>
<accession>A0A1G5RXY2</accession>
<dbReference type="Gene3D" id="3.40.1260.10">
    <property type="entry name" value="DsrEFH-like"/>
    <property type="match status" value="1"/>
</dbReference>
<protein>
    <recommendedName>
        <fullName evidence="3">DsrE/DsrF-like family protein</fullName>
    </recommendedName>
</protein>
<dbReference type="EMBL" id="FMWL01000004">
    <property type="protein sequence ID" value="SCZ78179.1"/>
    <property type="molecule type" value="Genomic_DNA"/>
</dbReference>
<reference evidence="1 2" key="1">
    <citation type="submission" date="2016-10" db="EMBL/GenBank/DDBJ databases">
        <authorList>
            <person name="de Groot N.N."/>
        </authorList>
    </citation>
    <scope>NUCLEOTIDE SEQUENCE [LARGE SCALE GENOMIC DNA]</scope>
    <source>
        <strain evidence="1 2">DSM 2784</strain>
    </source>
</reference>
<dbReference type="InterPro" id="IPR027396">
    <property type="entry name" value="DsrEFH-like"/>
</dbReference>
<dbReference type="Proteomes" id="UP000199208">
    <property type="component" value="Unassembled WGS sequence"/>
</dbReference>
<evidence type="ECO:0000313" key="1">
    <source>
        <dbReference type="EMBL" id="SCZ78179.1"/>
    </source>
</evidence>
<dbReference type="STRING" id="1120920.SAMN03080599_01138"/>